<dbReference type="SUPFAM" id="SSF46785">
    <property type="entry name" value="Winged helix' DNA-binding domain"/>
    <property type="match status" value="1"/>
</dbReference>
<dbReference type="PROSITE" id="PS50931">
    <property type="entry name" value="HTH_LYSR"/>
    <property type="match status" value="1"/>
</dbReference>
<keyword evidence="2" id="KW-0805">Transcription regulation</keyword>
<dbReference type="InterPro" id="IPR036388">
    <property type="entry name" value="WH-like_DNA-bd_sf"/>
</dbReference>
<dbReference type="PRINTS" id="PR00039">
    <property type="entry name" value="HTHLYSR"/>
</dbReference>
<sequence length="302" mass="32451">MEIRQLATFLKTASVLSFTRAAADLNYAQSSVTGQIKALEADLGVALFDRLGGRIQLTDAGRRLVPYAEQLLALADEARADVGGAVEPAGSLVVGTMESLTSYRMPPLLELFQHRYPKVELALRPSICAETLQGLRQGTYDLGFLMEQATEHEGVEVAVLGREPLALVAAPGHELAGVAGVETGWLERQTVLATEVGCAYREGLRAALGEGAGTFREYGTIEAIKRGVAAGLGIALLPAVTVAEEIATGRLARLDWEPPFTLYTQLAWRRGKRLTREQRLFVDEAVRLVAEEATAVVPLSAP</sequence>
<dbReference type="Pfam" id="PF00126">
    <property type="entry name" value="HTH_1"/>
    <property type="match status" value="1"/>
</dbReference>
<evidence type="ECO:0000256" key="2">
    <source>
        <dbReference type="ARBA" id="ARBA00023015"/>
    </source>
</evidence>
<dbReference type="Pfam" id="PF03466">
    <property type="entry name" value="LysR_substrate"/>
    <property type="match status" value="1"/>
</dbReference>
<protein>
    <submittedName>
        <fullName evidence="6">LysR family transcriptional regulator</fullName>
    </submittedName>
</protein>
<evidence type="ECO:0000313" key="7">
    <source>
        <dbReference type="Proteomes" id="UP000481583"/>
    </source>
</evidence>
<proteinExistence type="inferred from homology"/>
<accession>A0A6G4UDF1</accession>
<reference evidence="6 7" key="1">
    <citation type="submission" date="2020-02" db="EMBL/GenBank/DDBJ databases">
        <title>Whole-genome analyses of novel actinobacteria.</title>
        <authorList>
            <person name="Sahin N."/>
        </authorList>
    </citation>
    <scope>NUCLEOTIDE SEQUENCE [LARGE SCALE GENOMIC DNA]</scope>
    <source>
        <strain evidence="6 7">A7024</strain>
    </source>
</reference>
<dbReference type="SUPFAM" id="SSF53850">
    <property type="entry name" value="Periplasmic binding protein-like II"/>
    <property type="match status" value="1"/>
</dbReference>
<feature type="domain" description="HTH lysR-type" evidence="5">
    <location>
        <begin position="1"/>
        <end position="58"/>
    </location>
</feature>
<keyword evidence="4" id="KW-0804">Transcription</keyword>
<dbReference type="PANTHER" id="PTHR30126">
    <property type="entry name" value="HTH-TYPE TRANSCRIPTIONAL REGULATOR"/>
    <property type="match status" value="1"/>
</dbReference>
<dbReference type="AlphaFoldDB" id="A0A6G4UDF1"/>
<dbReference type="GO" id="GO:0003700">
    <property type="term" value="F:DNA-binding transcription factor activity"/>
    <property type="evidence" value="ECO:0007669"/>
    <property type="project" value="InterPro"/>
</dbReference>
<organism evidence="6 7">
    <name type="scientific">Streptomyces coryli</name>
    <dbReference type="NCBI Taxonomy" id="1128680"/>
    <lineage>
        <taxon>Bacteria</taxon>
        <taxon>Bacillati</taxon>
        <taxon>Actinomycetota</taxon>
        <taxon>Actinomycetes</taxon>
        <taxon>Kitasatosporales</taxon>
        <taxon>Streptomycetaceae</taxon>
        <taxon>Streptomyces</taxon>
    </lineage>
</organism>
<evidence type="ECO:0000256" key="3">
    <source>
        <dbReference type="ARBA" id="ARBA00023125"/>
    </source>
</evidence>
<dbReference type="GO" id="GO:0000976">
    <property type="term" value="F:transcription cis-regulatory region binding"/>
    <property type="evidence" value="ECO:0007669"/>
    <property type="project" value="TreeGrafter"/>
</dbReference>
<dbReference type="RefSeq" id="WP_165245887.1">
    <property type="nucleotide sequence ID" value="NZ_JAAKZV010000451.1"/>
</dbReference>
<evidence type="ECO:0000313" key="6">
    <source>
        <dbReference type="EMBL" id="NGN70255.1"/>
    </source>
</evidence>
<dbReference type="EMBL" id="JAAKZV010000451">
    <property type="protein sequence ID" value="NGN70255.1"/>
    <property type="molecule type" value="Genomic_DNA"/>
</dbReference>
<dbReference type="InterPro" id="IPR005119">
    <property type="entry name" value="LysR_subst-bd"/>
</dbReference>
<dbReference type="InterPro" id="IPR000847">
    <property type="entry name" value="LysR_HTH_N"/>
</dbReference>
<dbReference type="CDD" id="cd05466">
    <property type="entry name" value="PBP2_LTTR_substrate"/>
    <property type="match status" value="1"/>
</dbReference>
<dbReference type="Gene3D" id="3.40.190.10">
    <property type="entry name" value="Periplasmic binding protein-like II"/>
    <property type="match status" value="2"/>
</dbReference>
<evidence type="ECO:0000256" key="4">
    <source>
        <dbReference type="ARBA" id="ARBA00023163"/>
    </source>
</evidence>
<gene>
    <name evidence="6" type="ORF">G5C51_41035</name>
</gene>
<dbReference type="Proteomes" id="UP000481583">
    <property type="component" value="Unassembled WGS sequence"/>
</dbReference>
<evidence type="ECO:0000256" key="1">
    <source>
        <dbReference type="ARBA" id="ARBA00009437"/>
    </source>
</evidence>
<dbReference type="PANTHER" id="PTHR30126:SF100">
    <property type="entry name" value="LYSR-FAMILY TRANSCRIPTIONAL REGULATOR"/>
    <property type="match status" value="1"/>
</dbReference>
<dbReference type="InterPro" id="IPR036390">
    <property type="entry name" value="WH_DNA-bd_sf"/>
</dbReference>
<comment type="caution">
    <text evidence="6">The sequence shown here is derived from an EMBL/GenBank/DDBJ whole genome shotgun (WGS) entry which is preliminary data.</text>
</comment>
<keyword evidence="3" id="KW-0238">DNA-binding</keyword>
<dbReference type="Gene3D" id="1.10.10.10">
    <property type="entry name" value="Winged helix-like DNA-binding domain superfamily/Winged helix DNA-binding domain"/>
    <property type="match status" value="1"/>
</dbReference>
<keyword evidence="7" id="KW-1185">Reference proteome</keyword>
<evidence type="ECO:0000259" key="5">
    <source>
        <dbReference type="PROSITE" id="PS50931"/>
    </source>
</evidence>
<name>A0A6G4UDF1_9ACTN</name>
<comment type="similarity">
    <text evidence="1">Belongs to the LysR transcriptional regulatory family.</text>
</comment>
<dbReference type="FunFam" id="1.10.10.10:FF:000001">
    <property type="entry name" value="LysR family transcriptional regulator"/>
    <property type="match status" value="1"/>
</dbReference>